<dbReference type="Proteomes" id="UP000199541">
    <property type="component" value="Unassembled WGS sequence"/>
</dbReference>
<dbReference type="EMBL" id="FNOB01000053">
    <property type="protein sequence ID" value="SDX96019.1"/>
    <property type="molecule type" value="Genomic_DNA"/>
</dbReference>
<dbReference type="GO" id="GO:0015740">
    <property type="term" value="P:C4-dicarboxylate transport"/>
    <property type="evidence" value="ECO:0007669"/>
    <property type="project" value="TreeGrafter"/>
</dbReference>
<accession>A0AAN4URI5</accession>
<dbReference type="PANTHER" id="PTHR35011">
    <property type="entry name" value="2,3-DIKETO-L-GULONATE TRAP TRANSPORTER SMALL PERMEASE PROTEIN YIAM"/>
    <property type="match status" value="1"/>
</dbReference>
<gene>
    <name evidence="11" type="ORF">GCM10008024_21310</name>
    <name evidence="12" type="ORF">SAMN05444006_1534</name>
</gene>
<evidence type="ECO:0000313" key="11">
    <source>
        <dbReference type="EMBL" id="GHE02321.1"/>
    </source>
</evidence>
<reference evidence="11" key="1">
    <citation type="journal article" date="2014" name="Int. J. Syst. Evol. Microbiol.">
        <title>Complete genome sequence of Corynebacterium casei LMG S-19264T (=DSM 44701T), isolated from a smear-ripened cheese.</title>
        <authorList>
            <consortium name="US DOE Joint Genome Institute (JGI-PGF)"/>
            <person name="Walter F."/>
            <person name="Albersmeier A."/>
            <person name="Kalinowski J."/>
            <person name="Ruckert C."/>
        </authorList>
    </citation>
    <scope>NUCLEOTIDE SEQUENCE</scope>
    <source>
        <strain evidence="11">CGMCC 1.10859</strain>
    </source>
</reference>
<keyword evidence="7 9" id="KW-0472">Membrane</keyword>
<feature type="transmembrane region" description="Helical" evidence="9">
    <location>
        <begin position="12"/>
        <end position="36"/>
    </location>
</feature>
<comment type="subunit">
    <text evidence="9">The complex comprises the extracytoplasmic solute receptor protein and the two transmembrane proteins.</text>
</comment>
<keyword evidence="4 9" id="KW-0997">Cell inner membrane</keyword>
<dbReference type="InterPro" id="IPR055348">
    <property type="entry name" value="DctQ"/>
</dbReference>
<evidence type="ECO:0000256" key="7">
    <source>
        <dbReference type="ARBA" id="ARBA00023136"/>
    </source>
</evidence>
<dbReference type="PANTHER" id="PTHR35011:SF2">
    <property type="entry name" value="2,3-DIKETO-L-GULONATE TRAP TRANSPORTER SMALL PERMEASE PROTEIN YIAM"/>
    <property type="match status" value="1"/>
</dbReference>
<evidence type="ECO:0000256" key="6">
    <source>
        <dbReference type="ARBA" id="ARBA00022989"/>
    </source>
</evidence>
<comment type="caution">
    <text evidence="11">The sequence shown here is derived from an EMBL/GenBank/DDBJ whole genome shotgun (WGS) entry which is preliminary data.</text>
</comment>
<reference evidence="12 13" key="2">
    <citation type="submission" date="2016-10" db="EMBL/GenBank/DDBJ databases">
        <authorList>
            <person name="Varghese N."/>
            <person name="Submissions S."/>
        </authorList>
    </citation>
    <scope>NUCLEOTIDE SEQUENCE [LARGE SCALE GENOMIC DNA]</scope>
    <source>
        <strain evidence="12 13">DSM 24802</strain>
    </source>
</reference>
<keyword evidence="13" id="KW-1185">Reference proteome</keyword>
<feature type="domain" description="Tripartite ATP-independent periplasmic transporters DctQ component" evidence="10">
    <location>
        <begin position="24"/>
        <end position="148"/>
    </location>
</feature>
<dbReference type="EMBL" id="BNAB01000009">
    <property type="protein sequence ID" value="GHE02321.1"/>
    <property type="molecule type" value="Genomic_DNA"/>
</dbReference>
<evidence type="ECO:0000313" key="12">
    <source>
        <dbReference type="EMBL" id="SDX96019.1"/>
    </source>
</evidence>
<feature type="transmembrane region" description="Helical" evidence="9">
    <location>
        <begin position="128"/>
        <end position="150"/>
    </location>
</feature>
<evidence type="ECO:0000313" key="13">
    <source>
        <dbReference type="Proteomes" id="UP000199541"/>
    </source>
</evidence>
<feature type="transmembrane region" description="Helical" evidence="9">
    <location>
        <begin position="90"/>
        <end position="108"/>
    </location>
</feature>
<organism evidence="11 14">
    <name type="scientific">Allgaiera indica</name>
    <dbReference type="NCBI Taxonomy" id="765699"/>
    <lineage>
        <taxon>Bacteria</taxon>
        <taxon>Pseudomonadati</taxon>
        <taxon>Pseudomonadota</taxon>
        <taxon>Alphaproteobacteria</taxon>
        <taxon>Rhodobacterales</taxon>
        <taxon>Paracoccaceae</taxon>
        <taxon>Allgaiera</taxon>
    </lineage>
</organism>
<keyword evidence="2 9" id="KW-0813">Transport</keyword>
<comment type="subcellular location">
    <subcellularLocation>
        <location evidence="1 9">Cell inner membrane</location>
        <topology evidence="1 9">Multi-pass membrane protein</topology>
    </subcellularLocation>
</comment>
<keyword evidence="3" id="KW-1003">Cell membrane</keyword>
<evidence type="ECO:0000256" key="3">
    <source>
        <dbReference type="ARBA" id="ARBA00022475"/>
    </source>
</evidence>
<evidence type="ECO:0000256" key="4">
    <source>
        <dbReference type="ARBA" id="ARBA00022519"/>
    </source>
</evidence>
<proteinExistence type="inferred from homology"/>
<evidence type="ECO:0000259" key="10">
    <source>
        <dbReference type="Pfam" id="PF04290"/>
    </source>
</evidence>
<reference evidence="11" key="3">
    <citation type="submission" date="2023-06" db="EMBL/GenBank/DDBJ databases">
        <authorList>
            <person name="Sun Q."/>
            <person name="Zhou Y."/>
        </authorList>
    </citation>
    <scope>NUCLEOTIDE SEQUENCE</scope>
    <source>
        <strain evidence="11">CGMCC 1.10859</strain>
    </source>
</reference>
<dbReference type="GO" id="GO:0022857">
    <property type="term" value="F:transmembrane transporter activity"/>
    <property type="evidence" value="ECO:0007669"/>
    <property type="project" value="UniProtKB-UniRule"/>
</dbReference>
<comment type="similarity">
    <text evidence="8 9">Belongs to the TRAP transporter small permease family.</text>
</comment>
<evidence type="ECO:0000256" key="9">
    <source>
        <dbReference type="RuleBase" id="RU369079"/>
    </source>
</evidence>
<evidence type="ECO:0000256" key="5">
    <source>
        <dbReference type="ARBA" id="ARBA00022692"/>
    </source>
</evidence>
<evidence type="ECO:0000256" key="2">
    <source>
        <dbReference type="ARBA" id="ARBA00022448"/>
    </source>
</evidence>
<evidence type="ECO:0000256" key="8">
    <source>
        <dbReference type="ARBA" id="ARBA00038436"/>
    </source>
</evidence>
<dbReference type="GO" id="GO:0005886">
    <property type="term" value="C:plasma membrane"/>
    <property type="evidence" value="ECO:0007669"/>
    <property type="project" value="UniProtKB-SubCell"/>
</dbReference>
<evidence type="ECO:0000256" key="1">
    <source>
        <dbReference type="ARBA" id="ARBA00004429"/>
    </source>
</evidence>
<name>A0AAN4URI5_9RHOB</name>
<evidence type="ECO:0000313" key="14">
    <source>
        <dbReference type="Proteomes" id="UP000634647"/>
    </source>
</evidence>
<keyword evidence="5 9" id="KW-0812">Transmembrane</keyword>
<keyword evidence="6 9" id="KW-1133">Transmembrane helix</keyword>
<protein>
    <recommendedName>
        <fullName evidence="9">TRAP transporter small permease protein</fullName>
    </recommendedName>
</protein>
<dbReference type="Pfam" id="PF04290">
    <property type="entry name" value="DctQ"/>
    <property type="match status" value="1"/>
</dbReference>
<dbReference type="Proteomes" id="UP000634647">
    <property type="component" value="Unassembled WGS sequence"/>
</dbReference>
<sequence length="161" mass="17694">MYDRIANAISRLALWIATLAMTAMVLMTVADVALRYLLNAPLSATTEFVQIFLAIIVFAGLVVVNQEGSQVVVSLFEGPLDRRLPGLRRALYVISSAIATVFIAYVMIQVTINDFVYGELSMVLQYPLWMLAAAMAALALLSIAQVWYVFRHGPSGHGQIE</sequence>
<dbReference type="InterPro" id="IPR007387">
    <property type="entry name" value="TRAP_DctQ"/>
</dbReference>
<feature type="transmembrane region" description="Helical" evidence="9">
    <location>
        <begin position="48"/>
        <end position="64"/>
    </location>
</feature>
<dbReference type="RefSeq" id="WP_035841298.1">
    <property type="nucleotide sequence ID" value="NZ_BNAB01000009.1"/>
</dbReference>
<comment type="function">
    <text evidence="9">Part of the tripartite ATP-independent periplasmic (TRAP) transport system.</text>
</comment>
<dbReference type="AlphaFoldDB" id="A0AAN4URI5"/>